<sequence>MAAAGFTSLNGAAPSTSSLAPSTAPTGTKRKRAELKFYAVRTGHEPGIYHSWTECLDQVRGYKGAIFKSFPSLTEAESFIKSDGTGPSRSGVQKYYAVQNGRVPGVYTDWQSASEQIRGWTKPKHKAFTTRAEAEAFVYAGGNVDGAFGSPIGSGAGTPSGNAAKKQKKKAGKGDSHAPSEEPGDYEPGEGPLPPDTEDGFDPRITLNPATGKIEYKTAEQARATKWHASGPADTGMLRIYTDGSALGNGGNGAIAGVGVYFGPNDSRNVSEPLKGERQTNQRAELTAILRALELAPRDRPVTIYSDSSYAIKCVTEWFQKWRSNGWLNSSKKPVENKDLIEKVLALLEERERIGRAAGDDVSEGKGRSRVQFVWVKGHKDDPGNIAADGLAVAGAKEAKEMAGQY</sequence>
<comment type="caution">
    <text evidence="1">The sequence shown here is derived from an EMBL/GenBank/DDBJ whole genome shotgun (WGS) entry which is preliminary data.</text>
</comment>
<evidence type="ECO:0000313" key="2">
    <source>
        <dbReference type="Proteomes" id="UP001320706"/>
    </source>
</evidence>
<dbReference type="EMBL" id="JAMKPW020000038">
    <property type="protein sequence ID" value="KAK8200628.1"/>
    <property type="molecule type" value="Genomic_DNA"/>
</dbReference>
<protein>
    <submittedName>
        <fullName evidence="1">Uncharacterized protein</fullName>
    </submittedName>
</protein>
<evidence type="ECO:0000313" key="1">
    <source>
        <dbReference type="EMBL" id="KAK8200628.1"/>
    </source>
</evidence>
<name>A0ACC3S6G3_9PEZI</name>
<accession>A0ACC3S6G3</accession>
<proteinExistence type="predicted"/>
<dbReference type="Proteomes" id="UP001320706">
    <property type="component" value="Unassembled WGS sequence"/>
</dbReference>
<keyword evidence="2" id="KW-1185">Reference proteome</keyword>
<gene>
    <name evidence="1" type="ORF">M8818_005942</name>
</gene>
<organism evidence="1 2">
    <name type="scientific">Zalaria obscura</name>
    <dbReference type="NCBI Taxonomy" id="2024903"/>
    <lineage>
        <taxon>Eukaryota</taxon>
        <taxon>Fungi</taxon>
        <taxon>Dikarya</taxon>
        <taxon>Ascomycota</taxon>
        <taxon>Pezizomycotina</taxon>
        <taxon>Dothideomycetes</taxon>
        <taxon>Dothideomycetidae</taxon>
        <taxon>Dothideales</taxon>
        <taxon>Zalariaceae</taxon>
        <taxon>Zalaria</taxon>
    </lineage>
</organism>
<reference evidence="1" key="1">
    <citation type="submission" date="2024-02" db="EMBL/GenBank/DDBJ databases">
        <title>Metagenome Assembled Genome of Zalaria obscura JY119.</title>
        <authorList>
            <person name="Vighnesh L."/>
            <person name="Jagadeeshwari U."/>
            <person name="Venkata Ramana C."/>
            <person name="Sasikala C."/>
        </authorList>
    </citation>
    <scope>NUCLEOTIDE SEQUENCE</scope>
    <source>
        <strain evidence="1">JY119</strain>
    </source>
</reference>